<accession>A0ABS5KM39</accession>
<dbReference type="Pfam" id="PF13458">
    <property type="entry name" value="Peripla_BP_6"/>
    <property type="match status" value="1"/>
</dbReference>
<gene>
    <name evidence="5" type="ORF">KGQ19_09545</name>
</gene>
<evidence type="ECO:0000256" key="2">
    <source>
        <dbReference type="ARBA" id="ARBA00022729"/>
    </source>
</evidence>
<proteinExistence type="inferred from homology"/>
<feature type="signal peptide" evidence="3">
    <location>
        <begin position="1"/>
        <end position="21"/>
    </location>
</feature>
<dbReference type="Proteomes" id="UP000730482">
    <property type="component" value="Unassembled WGS sequence"/>
</dbReference>
<comment type="similarity">
    <text evidence="1">Belongs to the leucine-binding protein family.</text>
</comment>
<dbReference type="InterPro" id="IPR028082">
    <property type="entry name" value="Peripla_BP_I"/>
</dbReference>
<keyword evidence="6" id="KW-1185">Reference proteome</keyword>
<protein>
    <submittedName>
        <fullName evidence="5">Branched-chain amino acid ABC transporter substrate-binding protein</fullName>
    </submittedName>
</protein>
<feature type="domain" description="Leucine-binding protein" evidence="4">
    <location>
        <begin position="42"/>
        <end position="398"/>
    </location>
</feature>
<evidence type="ECO:0000256" key="3">
    <source>
        <dbReference type="SAM" id="SignalP"/>
    </source>
</evidence>
<dbReference type="PANTHER" id="PTHR47151">
    <property type="entry name" value="LEU/ILE/VAL-BINDING ABC TRANSPORTER SUBUNIT"/>
    <property type="match status" value="1"/>
</dbReference>
<comment type="caution">
    <text evidence="5">The sequence shown here is derived from an EMBL/GenBank/DDBJ whole genome shotgun (WGS) entry which is preliminary data.</text>
</comment>
<organism evidence="5 6">
    <name type="scientific">Catenulispora pinistramenti</name>
    <dbReference type="NCBI Taxonomy" id="2705254"/>
    <lineage>
        <taxon>Bacteria</taxon>
        <taxon>Bacillati</taxon>
        <taxon>Actinomycetota</taxon>
        <taxon>Actinomycetes</taxon>
        <taxon>Catenulisporales</taxon>
        <taxon>Catenulisporaceae</taxon>
        <taxon>Catenulispora</taxon>
    </lineage>
</organism>
<evidence type="ECO:0000256" key="1">
    <source>
        <dbReference type="ARBA" id="ARBA00010062"/>
    </source>
</evidence>
<evidence type="ECO:0000313" key="5">
    <source>
        <dbReference type="EMBL" id="MBS2547114.1"/>
    </source>
</evidence>
<dbReference type="InterPro" id="IPR028081">
    <property type="entry name" value="Leu-bd"/>
</dbReference>
<dbReference type="Gene3D" id="3.40.50.2300">
    <property type="match status" value="2"/>
</dbReference>
<evidence type="ECO:0000259" key="4">
    <source>
        <dbReference type="Pfam" id="PF13458"/>
    </source>
</evidence>
<dbReference type="RefSeq" id="WP_212008717.1">
    <property type="nucleotide sequence ID" value="NZ_JAAFYZ010000023.1"/>
</dbReference>
<dbReference type="CDD" id="cd06342">
    <property type="entry name" value="PBP1_ABC_LIVBP-like"/>
    <property type="match status" value="1"/>
</dbReference>
<keyword evidence="2 3" id="KW-0732">Signal</keyword>
<dbReference type="PANTHER" id="PTHR47151:SF2">
    <property type="entry name" value="AMINO ACID BINDING PROTEIN"/>
    <property type="match status" value="1"/>
</dbReference>
<name>A0ABS5KM39_9ACTN</name>
<evidence type="ECO:0000313" key="6">
    <source>
        <dbReference type="Proteomes" id="UP000730482"/>
    </source>
</evidence>
<feature type="chain" id="PRO_5046267942" evidence="3">
    <location>
        <begin position="22"/>
        <end position="413"/>
    </location>
</feature>
<sequence>MFQRSLAVLGAVAGVCGLATACGSRSQSGHQASGSGGGATVVKIGLDAPLTGGLQALGLGMQYSAQLAVDLANKQQAVPGVTFQLVAKDDQASASIGEQNAAAYVADPAVAGVVGPLNSAVAQSMQSVFNQANLVDVSSASTNPSLTQGPNWKTAKTRAYPSFFRDITTDAVQGPFAADYVFKTLGIHTVATVDDGQTYGVGLVETFSAEFKKLGGQIALAQTATANTTDYSSVISAIKSSGAKLVYYGGEYPAGAPLSKELKAAGLNIPEMGGDGNEDPTYIKTAGPASNGDFATVPGAPLAALPSAKDFIAQYQAAHFPAPYAIYGGTSYDAAESIILSVKAALAQDGGKVPAGDAFRSQVEKAEQAVSFDGATGPVAFDQYGDIGSKVITMYKIENGAWDQGVYSGAFAG</sequence>
<dbReference type="SUPFAM" id="SSF53822">
    <property type="entry name" value="Periplasmic binding protein-like I"/>
    <property type="match status" value="1"/>
</dbReference>
<dbReference type="PROSITE" id="PS51257">
    <property type="entry name" value="PROKAR_LIPOPROTEIN"/>
    <property type="match status" value="1"/>
</dbReference>
<reference evidence="5 6" key="1">
    <citation type="submission" date="2020-02" db="EMBL/GenBank/DDBJ databases">
        <title>Acidophilic actinobacteria isolated from forest soil.</title>
        <authorList>
            <person name="Golinska P."/>
        </authorList>
    </citation>
    <scope>NUCLEOTIDE SEQUENCE [LARGE SCALE GENOMIC DNA]</scope>
    <source>
        <strain evidence="5 6">NL8</strain>
    </source>
</reference>
<dbReference type="EMBL" id="JAAFYZ010000023">
    <property type="protein sequence ID" value="MBS2547114.1"/>
    <property type="molecule type" value="Genomic_DNA"/>
</dbReference>